<feature type="compositionally biased region" description="Low complexity" evidence="1">
    <location>
        <begin position="362"/>
        <end position="371"/>
    </location>
</feature>
<gene>
    <name evidence="3" type="ORF">LPJ64_003610</name>
</gene>
<feature type="region of interest" description="Disordered" evidence="1">
    <location>
        <begin position="39"/>
        <end position="70"/>
    </location>
</feature>
<dbReference type="AlphaFoldDB" id="A0A9W7XLD7"/>
<evidence type="ECO:0000313" key="4">
    <source>
        <dbReference type="Proteomes" id="UP001145021"/>
    </source>
</evidence>
<keyword evidence="2" id="KW-0472">Membrane</keyword>
<sequence length="607" mass="65114">MYSEDIVAYACAGGLSVTAIALVAFVVWHRRRVQAKESVCSADEEAPAAAEASRTDNTGSASAAPEESQPLLSESAIRTYYATNANEFARSYIDRTRPCSYISPQSLGQDAGAAPFGEHILTIVPTDSSDSEDSGIESCAGETNTPLLERHLNESYADAVASVLTKVTPPKSEPIEQTESAAGSVRSKVSEVSNGSNACSSSNASSVGSIRLATDSKHPDSLIDGPLDWAEETQTDKLVGNDCFAGSANDISKMETMAKAKTNDIDVDVDVDVDRAVKEETFDTDQAAQDSKESNESVDLEVGKSAEDSEKDQVEDNTSRVLLEDAVEQPATELDDEPTEEPAKADQDLADSNLVENAVSMTDSTAASTSSKTKDTAPGLASNAQTCTAMSAFSSRPRSSTLNAQAKEFVPGRKLSSLFANAATSAVRRSASDESAARIDKSFLDTTREDHHHQQQTFEGFATSCRSRSRHHGSMSSSESDHSNLSERTAGSERSSAGDLQSAQPDDDDDEEAPGPRQQASAGATVKRRCRFWPSCSNRNCKYRHPSQTCSAYPNCTFGNNCIYIHPSDVQKINSVISRVHGDGSRRPKRKHNDIIRLNNLSGYVKN</sequence>
<evidence type="ECO:0000313" key="3">
    <source>
        <dbReference type="EMBL" id="KAJ1644731.1"/>
    </source>
</evidence>
<organism evidence="3 4">
    <name type="scientific">Coemansia asiatica</name>
    <dbReference type="NCBI Taxonomy" id="1052880"/>
    <lineage>
        <taxon>Eukaryota</taxon>
        <taxon>Fungi</taxon>
        <taxon>Fungi incertae sedis</taxon>
        <taxon>Zoopagomycota</taxon>
        <taxon>Kickxellomycotina</taxon>
        <taxon>Kickxellomycetes</taxon>
        <taxon>Kickxellales</taxon>
        <taxon>Kickxellaceae</taxon>
        <taxon>Coemansia</taxon>
    </lineage>
</organism>
<keyword evidence="2" id="KW-1133">Transmembrane helix</keyword>
<dbReference type="Proteomes" id="UP001145021">
    <property type="component" value="Unassembled WGS sequence"/>
</dbReference>
<feature type="compositionally biased region" description="Basic and acidic residues" evidence="1">
    <location>
        <begin position="290"/>
        <end position="318"/>
    </location>
</feature>
<feature type="region of interest" description="Disordered" evidence="1">
    <location>
        <begin position="447"/>
        <end position="524"/>
    </location>
</feature>
<feature type="region of interest" description="Disordered" evidence="1">
    <location>
        <begin position="280"/>
        <end position="382"/>
    </location>
</feature>
<dbReference type="EMBL" id="JANBOH010000146">
    <property type="protein sequence ID" value="KAJ1644731.1"/>
    <property type="molecule type" value="Genomic_DNA"/>
</dbReference>
<accession>A0A9W7XLD7</accession>
<dbReference type="Pfam" id="PF14608">
    <property type="entry name" value="zf-CCCH_2"/>
    <property type="match status" value="2"/>
</dbReference>
<evidence type="ECO:0008006" key="5">
    <source>
        <dbReference type="Google" id="ProtNLM"/>
    </source>
</evidence>
<dbReference type="InterPro" id="IPR009818">
    <property type="entry name" value="PAM2_motif"/>
</dbReference>
<proteinExistence type="predicted"/>
<comment type="caution">
    <text evidence="3">The sequence shown here is derived from an EMBL/GenBank/DDBJ whole genome shotgun (WGS) entry which is preliminary data.</text>
</comment>
<keyword evidence="4" id="KW-1185">Reference proteome</keyword>
<dbReference type="Gene3D" id="4.10.1000.40">
    <property type="match status" value="1"/>
</dbReference>
<dbReference type="Pfam" id="PF07145">
    <property type="entry name" value="PAM2"/>
    <property type="match status" value="1"/>
</dbReference>
<name>A0A9W7XLD7_9FUNG</name>
<feature type="compositionally biased region" description="Polar residues" evidence="1">
    <location>
        <begin position="487"/>
        <end position="504"/>
    </location>
</feature>
<protein>
    <recommendedName>
        <fullName evidence="5">C3H1-type domain-containing protein</fullName>
    </recommendedName>
</protein>
<reference evidence="3" key="1">
    <citation type="submission" date="2022-07" db="EMBL/GenBank/DDBJ databases">
        <title>Phylogenomic reconstructions and comparative analyses of Kickxellomycotina fungi.</title>
        <authorList>
            <person name="Reynolds N.K."/>
            <person name="Stajich J.E."/>
            <person name="Barry K."/>
            <person name="Grigoriev I.V."/>
            <person name="Crous P."/>
            <person name="Smith M.E."/>
        </authorList>
    </citation>
    <scope>NUCLEOTIDE SEQUENCE</scope>
    <source>
        <strain evidence="3">NBRC 105413</strain>
    </source>
</reference>
<evidence type="ECO:0000256" key="1">
    <source>
        <dbReference type="SAM" id="MobiDB-lite"/>
    </source>
</evidence>
<feature type="transmembrane region" description="Helical" evidence="2">
    <location>
        <begin position="6"/>
        <end position="28"/>
    </location>
</feature>
<evidence type="ECO:0000256" key="2">
    <source>
        <dbReference type="SAM" id="Phobius"/>
    </source>
</evidence>
<keyword evidence="2" id="KW-0812">Transmembrane</keyword>